<evidence type="ECO:0000313" key="2">
    <source>
        <dbReference type="EMBL" id="SFE43392.1"/>
    </source>
</evidence>
<keyword evidence="3" id="KW-1185">Reference proteome</keyword>
<evidence type="ECO:0000259" key="1">
    <source>
        <dbReference type="Pfam" id="PF00535"/>
    </source>
</evidence>
<feature type="domain" description="Glycosyltransferase 2-like" evidence="1">
    <location>
        <begin position="11"/>
        <end position="171"/>
    </location>
</feature>
<reference evidence="3" key="1">
    <citation type="submission" date="2016-10" db="EMBL/GenBank/DDBJ databases">
        <authorList>
            <person name="Varghese N."/>
            <person name="Submissions S."/>
        </authorList>
    </citation>
    <scope>NUCLEOTIDE SEQUENCE [LARGE SCALE GENOMIC DNA]</scope>
    <source>
        <strain evidence="3">ATCC 25963</strain>
    </source>
</reference>
<dbReference type="CDD" id="cd04179">
    <property type="entry name" value="DPM_DPG-synthase_like"/>
    <property type="match status" value="1"/>
</dbReference>
<keyword evidence="2" id="KW-0808">Transferase</keyword>
<gene>
    <name evidence="2" type="ORF">SAMN02745121_04270</name>
</gene>
<dbReference type="Pfam" id="PF00535">
    <property type="entry name" value="Glycos_transf_2"/>
    <property type="match status" value="1"/>
</dbReference>
<organism evidence="2 3">
    <name type="scientific">Nannocystis exedens</name>
    <dbReference type="NCBI Taxonomy" id="54"/>
    <lineage>
        <taxon>Bacteria</taxon>
        <taxon>Pseudomonadati</taxon>
        <taxon>Myxococcota</taxon>
        <taxon>Polyangia</taxon>
        <taxon>Nannocystales</taxon>
        <taxon>Nannocystaceae</taxon>
        <taxon>Nannocystis</taxon>
    </lineage>
</organism>
<dbReference type="Proteomes" id="UP000199400">
    <property type="component" value="Unassembled WGS sequence"/>
</dbReference>
<dbReference type="EMBL" id="FOMX01000013">
    <property type="protein sequence ID" value="SFE43392.1"/>
    <property type="molecule type" value="Genomic_DNA"/>
</dbReference>
<dbReference type="RefSeq" id="WP_096328032.1">
    <property type="nucleotide sequence ID" value="NZ_FOMX01000013.1"/>
</dbReference>
<sequence length="245" mass="26814">MSESTAGPEVSVVIPVYNEEAILRDSVQGLVRGLDAEGLQFELWLAENGSRDRTREIAAELAALDPRVKWFSCPSPNYGAALRMAIEQAAGEFVLCEEIDLCDLDFHRRALALLRAGAADLVVGSKAMPGAHDRRPLGRRAATRAYNGLLRVTLGYRGTDTHGLKAFRRAALLPVVARCIVGHDVFASELVIRAQRDGVAITEIPVELEEKRAPSIHLARRVPRVLKNLARLMAAIHLGRGAKER</sequence>
<dbReference type="InterPro" id="IPR050256">
    <property type="entry name" value="Glycosyltransferase_2"/>
</dbReference>
<dbReference type="OrthoDB" id="9811884at2"/>
<dbReference type="SUPFAM" id="SSF53448">
    <property type="entry name" value="Nucleotide-diphospho-sugar transferases"/>
    <property type="match status" value="1"/>
</dbReference>
<evidence type="ECO:0000313" key="3">
    <source>
        <dbReference type="Proteomes" id="UP000199400"/>
    </source>
</evidence>
<dbReference type="InterPro" id="IPR001173">
    <property type="entry name" value="Glyco_trans_2-like"/>
</dbReference>
<proteinExistence type="predicted"/>
<name>A0A1I2AHN3_9BACT</name>
<dbReference type="Gene3D" id="3.90.550.10">
    <property type="entry name" value="Spore Coat Polysaccharide Biosynthesis Protein SpsA, Chain A"/>
    <property type="match status" value="1"/>
</dbReference>
<dbReference type="PANTHER" id="PTHR48090">
    <property type="entry name" value="UNDECAPRENYL-PHOSPHATE 4-DEOXY-4-FORMAMIDO-L-ARABINOSE TRANSFERASE-RELATED"/>
    <property type="match status" value="1"/>
</dbReference>
<protein>
    <submittedName>
        <fullName evidence="2">Glycosyltransferase involved in cell wall bisynthesis</fullName>
    </submittedName>
</protein>
<dbReference type="GO" id="GO:0016740">
    <property type="term" value="F:transferase activity"/>
    <property type="evidence" value="ECO:0007669"/>
    <property type="project" value="UniProtKB-KW"/>
</dbReference>
<dbReference type="InterPro" id="IPR029044">
    <property type="entry name" value="Nucleotide-diphossugar_trans"/>
</dbReference>
<dbReference type="PANTHER" id="PTHR48090:SF7">
    <property type="entry name" value="RFBJ PROTEIN"/>
    <property type="match status" value="1"/>
</dbReference>
<accession>A0A1I2AHN3</accession>
<dbReference type="AlphaFoldDB" id="A0A1I2AHN3"/>
<dbReference type="STRING" id="54.SAMN02745121_04270"/>